<evidence type="ECO:0000313" key="1">
    <source>
        <dbReference type="EMBL" id="CAG8843299.1"/>
    </source>
</evidence>
<feature type="non-terminal residue" evidence="1">
    <location>
        <position position="122"/>
    </location>
</feature>
<protein>
    <submittedName>
        <fullName evidence="1">29267_t:CDS:1</fullName>
    </submittedName>
</protein>
<evidence type="ECO:0000313" key="2">
    <source>
        <dbReference type="Proteomes" id="UP000789920"/>
    </source>
</evidence>
<gene>
    <name evidence="1" type="ORF">RPERSI_LOCUS32698</name>
</gene>
<accession>A0ACA9SMM0</accession>
<feature type="non-terminal residue" evidence="1">
    <location>
        <position position="1"/>
    </location>
</feature>
<sequence length="122" mass="14101">KKRKLKSSNNKTIKSISSSIENMPSFYLDINNESSLHLNAEHTSSPPWIIENTESTPSPPWTIENISSLSLKIKNITYYLLDDEISSDIDDSESDRNEFIYDMHNLKEAVFSKFRNEEIDDL</sequence>
<comment type="caution">
    <text evidence="1">The sequence shown here is derived from an EMBL/GenBank/DDBJ whole genome shotgun (WGS) entry which is preliminary data.</text>
</comment>
<keyword evidence="2" id="KW-1185">Reference proteome</keyword>
<reference evidence="1" key="1">
    <citation type="submission" date="2021-06" db="EMBL/GenBank/DDBJ databases">
        <authorList>
            <person name="Kallberg Y."/>
            <person name="Tangrot J."/>
            <person name="Rosling A."/>
        </authorList>
    </citation>
    <scope>NUCLEOTIDE SEQUENCE</scope>
    <source>
        <strain evidence="1">MA461A</strain>
    </source>
</reference>
<name>A0ACA9SMM0_9GLOM</name>
<dbReference type="EMBL" id="CAJVQC010137782">
    <property type="protein sequence ID" value="CAG8843299.1"/>
    <property type="molecule type" value="Genomic_DNA"/>
</dbReference>
<dbReference type="Proteomes" id="UP000789920">
    <property type="component" value="Unassembled WGS sequence"/>
</dbReference>
<organism evidence="1 2">
    <name type="scientific">Racocetra persica</name>
    <dbReference type="NCBI Taxonomy" id="160502"/>
    <lineage>
        <taxon>Eukaryota</taxon>
        <taxon>Fungi</taxon>
        <taxon>Fungi incertae sedis</taxon>
        <taxon>Mucoromycota</taxon>
        <taxon>Glomeromycotina</taxon>
        <taxon>Glomeromycetes</taxon>
        <taxon>Diversisporales</taxon>
        <taxon>Gigasporaceae</taxon>
        <taxon>Racocetra</taxon>
    </lineage>
</organism>
<proteinExistence type="predicted"/>